<feature type="transmembrane region" description="Helical" evidence="7">
    <location>
        <begin position="116"/>
        <end position="139"/>
    </location>
</feature>
<evidence type="ECO:0008006" key="10">
    <source>
        <dbReference type="Google" id="ProtNLM"/>
    </source>
</evidence>
<keyword evidence="4 7" id="KW-0812">Transmembrane</keyword>
<feature type="transmembrane region" description="Helical" evidence="7">
    <location>
        <begin position="281"/>
        <end position="302"/>
    </location>
</feature>
<dbReference type="PANTHER" id="PTHR30074">
    <property type="entry name" value="FORMATE DEHYDROGENASE, NITRATE-INDUCIBLE, CYTOCHROME B556 FDN SUBUNIT"/>
    <property type="match status" value="1"/>
</dbReference>
<dbReference type="InterPro" id="IPR005614">
    <property type="entry name" value="NrfD-like"/>
</dbReference>
<evidence type="ECO:0000256" key="7">
    <source>
        <dbReference type="SAM" id="Phobius"/>
    </source>
</evidence>
<protein>
    <recommendedName>
        <fullName evidence="10">Polysulfide reductase</fullName>
    </recommendedName>
</protein>
<name>A0A0S7XN55_UNCSA</name>
<comment type="similarity">
    <text evidence="2">Belongs to the NrfD family.</text>
</comment>
<sequence>MKEYLRGLIKPFNIVAGIIILIGLPLVIMRFTQGLGAVTHASQDQPWGLFLGWGLFTGVPLAATGYIMASAVYIFGLKEYHSLVRPAVLTGFIGYLFAVVFLLFDLGRPWRLPYPMTVSFGTTSVLFLVGWHVALYLSTQFVEFCPAIFEWMGASRFRKWALRVTIGATIFGVILSTLHQSALGALFLLAPGKLHPLWYSEFIPLFFFVSSIFAGLSMVIAESTLSRRVFKNQMDPRRAASFDNLTIGLGRAAALVLLTYFCLKWVGVAHGNHWNLLDTSWGHWFLAEVFVFVLLPCFMFAYGVRNRSVGLIRFTAFFTILGVAINRFNVSIIALNWTLPHREFFHWKELILVITIVTVEILVYRWIVNRMPVHREHPDYRGAH</sequence>
<feature type="transmembrane region" description="Helical" evidence="7">
    <location>
        <begin position="87"/>
        <end position="104"/>
    </location>
</feature>
<evidence type="ECO:0000256" key="4">
    <source>
        <dbReference type="ARBA" id="ARBA00022692"/>
    </source>
</evidence>
<evidence type="ECO:0000313" key="9">
    <source>
        <dbReference type="Proteomes" id="UP000051861"/>
    </source>
</evidence>
<keyword evidence="3" id="KW-1003">Cell membrane</keyword>
<feature type="transmembrane region" description="Helical" evidence="7">
    <location>
        <begin position="51"/>
        <end position="75"/>
    </location>
</feature>
<evidence type="ECO:0000256" key="5">
    <source>
        <dbReference type="ARBA" id="ARBA00022989"/>
    </source>
</evidence>
<dbReference type="AlphaFoldDB" id="A0A0S7XN55"/>
<feature type="transmembrane region" description="Helical" evidence="7">
    <location>
        <begin position="202"/>
        <end position="221"/>
    </location>
</feature>
<feature type="transmembrane region" description="Helical" evidence="7">
    <location>
        <begin position="242"/>
        <end position="261"/>
    </location>
</feature>
<evidence type="ECO:0000256" key="6">
    <source>
        <dbReference type="ARBA" id="ARBA00023136"/>
    </source>
</evidence>
<feature type="transmembrane region" description="Helical" evidence="7">
    <location>
        <begin position="314"/>
        <end position="338"/>
    </location>
</feature>
<feature type="transmembrane region" description="Helical" evidence="7">
    <location>
        <begin position="160"/>
        <end position="190"/>
    </location>
</feature>
<dbReference type="Pfam" id="PF03916">
    <property type="entry name" value="NrfD"/>
    <property type="match status" value="1"/>
</dbReference>
<dbReference type="PATRIC" id="fig|1703775.3.peg.2084"/>
<proteinExistence type="inferred from homology"/>
<evidence type="ECO:0000256" key="1">
    <source>
        <dbReference type="ARBA" id="ARBA00004651"/>
    </source>
</evidence>
<dbReference type="GO" id="GO:0005886">
    <property type="term" value="C:plasma membrane"/>
    <property type="evidence" value="ECO:0007669"/>
    <property type="project" value="UniProtKB-SubCell"/>
</dbReference>
<organism evidence="8 9">
    <name type="scientific">candidate division WOR-1 bacterium DG_54_3</name>
    <dbReference type="NCBI Taxonomy" id="1703775"/>
    <lineage>
        <taxon>Bacteria</taxon>
        <taxon>Bacillati</taxon>
        <taxon>Saganbacteria</taxon>
    </lineage>
</organism>
<keyword evidence="5 7" id="KW-1133">Transmembrane helix</keyword>
<comment type="subcellular location">
    <subcellularLocation>
        <location evidence="1">Cell membrane</location>
        <topology evidence="1">Multi-pass membrane protein</topology>
    </subcellularLocation>
</comment>
<keyword evidence="6 7" id="KW-0472">Membrane</keyword>
<accession>A0A0S7XN55</accession>
<feature type="transmembrane region" description="Helical" evidence="7">
    <location>
        <begin position="12"/>
        <end position="31"/>
    </location>
</feature>
<dbReference type="InterPro" id="IPR051817">
    <property type="entry name" value="FDH_cytochrome_b556_subunit"/>
</dbReference>
<evidence type="ECO:0000256" key="3">
    <source>
        <dbReference type="ARBA" id="ARBA00022475"/>
    </source>
</evidence>
<dbReference type="GO" id="GO:0009061">
    <property type="term" value="P:anaerobic respiration"/>
    <property type="evidence" value="ECO:0007669"/>
    <property type="project" value="TreeGrafter"/>
</dbReference>
<dbReference type="Proteomes" id="UP000051861">
    <property type="component" value="Unassembled WGS sequence"/>
</dbReference>
<reference evidence="8 9" key="1">
    <citation type="journal article" date="2015" name="Microbiome">
        <title>Genomic resolution of linkages in carbon, nitrogen, and sulfur cycling among widespread estuary sediment bacteria.</title>
        <authorList>
            <person name="Baker B.J."/>
            <person name="Lazar C.S."/>
            <person name="Teske A.P."/>
            <person name="Dick G.J."/>
        </authorList>
    </citation>
    <scope>NUCLEOTIDE SEQUENCE [LARGE SCALE GENOMIC DNA]</scope>
    <source>
        <strain evidence="8">DG_54_3</strain>
    </source>
</reference>
<comment type="caution">
    <text evidence="8">The sequence shown here is derived from an EMBL/GenBank/DDBJ whole genome shotgun (WGS) entry which is preliminary data.</text>
</comment>
<dbReference type="PANTHER" id="PTHR30074:SF4">
    <property type="entry name" value="NI_FE-HYDROGENASE 2 B-TYPE CYTOCHROME SUBUNIT-RELATED"/>
    <property type="match status" value="1"/>
</dbReference>
<feature type="transmembrane region" description="Helical" evidence="7">
    <location>
        <begin position="350"/>
        <end position="368"/>
    </location>
</feature>
<evidence type="ECO:0000313" key="8">
    <source>
        <dbReference type="EMBL" id="KPJ63917.1"/>
    </source>
</evidence>
<dbReference type="EMBL" id="LIZX01000211">
    <property type="protein sequence ID" value="KPJ63917.1"/>
    <property type="molecule type" value="Genomic_DNA"/>
</dbReference>
<evidence type="ECO:0000256" key="2">
    <source>
        <dbReference type="ARBA" id="ARBA00008929"/>
    </source>
</evidence>
<gene>
    <name evidence="8" type="ORF">AMJ44_13740</name>
</gene>